<dbReference type="PANTHER" id="PTHR10555:SF170">
    <property type="entry name" value="FI18122P1"/>
    <property type="match status" value="1"/>
</dbReference>
<dbReference type="PANTHER" id="PTHR10555">
    <property type="entry name" value="SORTING NEXIN"/>
    <property type="match status" value="1"/>
</dbReference>
<proteinExistence type="predicted"/>
<dbReference type="InterPro" id="IPR001683">
    <property type="entry name" value="PX_dom"/>
</dbReference>
<dbReference type="SMART" id="SM00312">
    <property type="entry name" value="PX"/>
    <property type="match status" value="1"/>
</dbReference>
<dbReference type="GO" id="GO:0035091">
    <property type="term" value="F:phosphatidylinositol binding"/>
    <property type="evidence" value="ECO:0007669"/>
    <property type="project" value="InterPro"/>
</dbReference>
<accession>A0A7S3BRP7</accession>
<dbReference type="GO" id="GO:0005768">
    <property type="term" value="C:endosome"/>
    <property type="evidence" value="ECO:0007669"/>
    <property type="project" value="TreeGrafter"/>
</dbReference>
<name>A0A7S3BRP7_9EUKA</name>
<protein>
    <recommendedName>
        <fullName evidence="1">PX domain-containing protein</fullName>
    </recommendedName>
</protein>
<dbReference type="EMBL" id="HBHX01061392">
    <property type="protein sequence ID" value="CAE0141671.1"/>
    <property type="molecule type" value="Transcribed_RNA"/>
</dbReference>
<sequence length="416" mass="45981">MPLDISVSDPEKHGNSSVNAYVDFKVTTSTDLSRFASNDFFVRRRFRDFQWLRERLVATFPGAIVPPLPLTESIMSTDDRFSTAFIGRRKAGLELFLRRVAGHPSLSTSTDLQTFLEAKMWELQTAKSVSSSAAAVSSSWMSALLDTVTDSTSASLQIVGLRQEQRDDEHMVRLRSHAAKFSTTITAAAAAHQATVSTFEELAGDLALLGPAVNLLSQSETELSLPFTHMASALEALKNSLLSQVQQDYVSGFSLLLAYNVGMAASLKTVLQNRDRALLNYQRAQGVLEAKRHDRKQWQDANAAQENDEAQTQARPDTFYGQLMGRIDSLVDDPKKGLRLETEVAEAEAQLSETSTSWVGISEALAPEVDAFHRAKAADFARGLRSHVEHQIQFESAQQEQWIQLLSVFEQVPSAD</sequence>
<dbReference type="Gene3D" id="3.30.1520.10">
    <property type="entry name" value="Phox-like domain"/>
    <property type="match status" value="1"/>
</dbReference>
<dbReference type="InterPro" id="IPR027267">
    <property type="entry name" value="AH/BAR_dom_sf"/>
</dbReference>
<dbReference type="SUPFAM" id="SSF64268">
    <property type="entry name" value="PX domain"/>
    <property type="match status" value="1"/>
</dbReference>
<gene>
    <name evidence="2" type="ORF">HERI1096_LOCUS33935</name>
</gene>
<dbReference type="InterPro" id="IPR015404">
    <property type="entry name" value="Vps5_C"/>
</dbReference>
<dbReference type="Pfam" id="PF09325">
    <property type="entry name" value="Vps5"/>
    <property type="match status" value="2"/>
</dbReference>
<dbReference type="PROSITE" id="PS50195">
    <property type="entry name" value="PX"/>
    <property type="match status" value="1"/>
</dbReference>
<reference evidence="2" key="1">
    <citation type="submission" date="2021-01" db="EMBL/GenBank/DDBJ databases">
        <authorList>
            <person name="Corre E."/>
            <person name="Pelletier E."/>
            <person name="Niang G."/>
            <person name="Scheremetjew M."/>
            <person name="Finn R."/>
            <person name="Kale V."/>
            <person name="Holt S."/>
            <person name="Cochrane G."/>
            <person name="Meng A."/>
            <person name="Brown T."/>
            <person name="Cohen L."/>
        </authorList>
    </citation>
    <scope>NUCLEOTIDE SEQUENCE</scope>
    <source>
        <strain evidence="2">CCMP281</strain>
    </source>
</reference>
<dbReference type="InterPro" id="IPR036871">
    <property type="entry name" value="PX_dom_sf"/>
</dbReference>
<dbReference type="AlphaFoldDB" id="A0A7S3BRP7"/>
<organism evidence="2">
    <name type="scientific">Haptolina ericina</name>
    <dbReference type="NCBI Taxonomy" id="156174"/>
    <lineage>
        <taxon>Eukaryota</taxon>
        <taxon>Haptista</taxon>
        <taxon>Haptophyta</taxon>
        <taxon>Prymnesiophyceae</taxon>
        <taxon>Prymnesiales</taxon>
        <taxon>Prymnesiaceae</taxon>
        <taxon>Haptolina</taxon>
    </lineage>
</organism>
<evidence type="ECO:0000313" key="2">
    <source>
        <dbReference type="EMBL" id="CAE0141671.1"/>
    </source>
</evidence>
<dbReference type="Pfam" id="PF00787">
    <property type="entry name" value="PX"/>
    <property type="match status" value="1"/>
</dbReference>
<dbReference type="Gene3D" id="1.20.1270.60">
    <property type="entry name" value="Arfaptin homology (AH) domain/BAR domain"/>
    <property type="match status" value="1"/>
</dbReference>
<feature type="domain" description="PX" evidence="1">
    <location>
        <begin position="1"/>
        <end position="123"/>
    </location>
</feature>
<evidence type="ECO:0000259" key="1">
    <source>
        <dbReference type="PROSITE" id="PS50195"/>
    </source>
</evidence>